<sequence length="55" mass="6177">MEYGGGRKRWRPEAALNGNGGFKKSKQGSVAEFEESNCKVLNLKFRLVAEKLFAE</sequence>
<accession>A0A2N9H821</accession>
<organism evidence="2">
    <name type="scientific">Fagus sylvatica</name>
    <name type="common">Beechnut</name>
    <dbReference type="NCBI Taxonomy" id="28930"/>
    <lineage>
        <taxon>Eukaryota</taxon>
        <taxon>Viridiplantae</taxon>
        <taxon>Streptophyta</taxon>
        <taxon>Embryophyta</taxon>
        <taxon>Tracheophyta</taxon>
        <taxon>Spermatophyta</taxon>
        <taxon>Magnoliopsida</taxon>
        <taxon>eudicotyledons</taxon>
        <taxon>Gunneridae</taxon>
        <taxon>Pentapetalae</taxon>
        <taxon>rosids</taxon>
        <taxon>fabids</taxon>
        <taxon>Fagales</taxon>
        <taxon>Fagaceae</taxon>
        <taxon>Fagus</taxon>
    </lineage>
</organism>
<protein>
    <submittedName>
        <fullName evidence="2">Uncharacterized protein</fullName>
    </submittedName>
</protein>
<gene>
    <name evidence="2" type="ORF">FSB_LOCUS35596</name>
</gene>
<feature type="region of interest" description="Disordered" evidence="1">
    <location>
        <begin position="1"/>
        <end position="27"/>
    </location>
</feature>
<dbReference type="AlphaFoldDB" id="A0A2N9H821"/>
<evidence type="ECO:0000313" key="2">
    <source>
        <dbReference type="EMBL" id="SPD07714.1"/>
    </source>
</evidence>
<evidence type="ECO:0000256" key="1">
    <source>
        <dbReference type="SAM" id="MobiDB-lite"/>
    </source>
</evidence>
<dbReference type="EMBL" id="OIVN01002951">
    <property type="protein sequence ID" value="SPD07714.1"/>
    <property type="molecule type" value="Genomic_DNA"/>
</dbReference>
<name>A0A2N9H821_FAGSY</name>
<feature type="compositionally biased region" description="Basic residues" evidence="1">
    <location>
        <begin position="1"/>
        <end position="10"/>
    </location>
</feature>
<proteinExistence type="predicted"/>
<reference evidence="2" key="1">
    <citation type="submission" date="2018-02" db="EMBL/GenBank/DDBJ databases">
        <authorList>
            <person name="Cohen D.B."/>
            <person name="Kent A.D."/>
        </authorList>
    </citation>
    <scope>NUCLEOTIDE SEQUENCE</scope>
</reference>